<name>A0A835Y6E6_9CHLO</name>
<protein>
    <submittedName>
        <fullName evidence="1">Uncharacterized protein</fullName>
    </submittedName>
</protein>
<sequence>MSGSEEMYDNLFNSPVFRSELVMKEFTVLVKEVAALSQMAAKFPDFDLAGKQMYLDKMEESSSRYEIFIKRLELSQDPAAKEYLRSTNAQMLEGGFTLQQMFMGLKESLGEYRKWVEQEEKVSGDPIAHQQFLEYFRKMWGMSALGKLDMSYLINTTDPQVLMRAQQDPQFWVAIREISTSPSPDVLSKWLDHPSIGPLVAEMWKSMQKGGGPMGGGR</sequence>
<dbReference type="InterPro" id="IPR014954">
    <property type="entry name" value="DUF1825"/>
</dbReference>
<reference evidence="1" key="1">
    <citation type="journal article" date="2020" name="bioRxiv">
        <title>Comparative genomics of Chlamydomonas.</title>
        <authorList>
            <person name="Craig R.J."/>
            <person name="Hasan A.R."/>
            <person name="Ness R.W."/>
            <person name="Keightley P.D."/>
        </authorList>
    </citation>
    <scope>NUCLEOTIDE SEQUENCE</scope>
    <source>
        <strain evidence="1">CCAP 11/70</strain>
    </source>
</reference>
<evidence type="ECO:0000313" key="1">
    <source>
        <dbReference type="EMBL" id="KAG2496004.1"/>
    </source>
</evidence>
<dbReference type="Proteomes" id="UP000612055">
    <property type="component" value="Unassembled WGS sequence"/>
</dbReference>
<dbReference type="EMBL" id="JAEHOE010000021">
    <property type="protein sequence ID" value="KAG2496004.1"/>
    <property type="molecule type" value="Genomic_DNA"/>
</dbReference>
<keyword evidence="2" id="KW-1185">Reference proteome</keyword>
<organism evidence="1 2">
    <name type="scientific">Edaphochlamys debaryana</name>
    <dbReference type="NCBI Taxonomy" id="47281"/>
    <lineage>
        <taxon>Eukaryota</taxon>
        <taxon>Viridiplantae</taxon>
        <taxon>Chlorophyta</taxon>
        <taxon>core chlorophytes</taxon>
        <taxon>Chlorophyceae</taxon>
        <taxon>CS clade</taxon>
        <taxon>Chlamydomonadales</taxon>
        <taxon>Chlamydomonadales incertae sedis</taxon>
        <taxon>Edaphochlamys</taxon>
    </lineage>
</organism>
<evidence type="ECO:0000313" key="2">
    <source>
        <dbReference type="Proteomes" id="UP000612055"/>
    </source>
</evidence>
<comment type="caution">
    <text evidence="1">The sequence shown here is derived from an EMBL/GenBank/DDBJ whole genome shotgun (WGS) entry which is preliminary data.</text>
</comment>
<proteinExistence type="predicted"/>
<accession>A0A835Y6E6</accession>
<dbReference type="OrthoDB" id="10263385at2759"/>
<dbReference type="AlphaFoldDB" id="A0A835Y6E6"/>
<dbReference type="Pfam" id="PF08855">
    <property type="entry name" value="DUF1825"/>
    <property type="match status" value="1"/>
</dbReference>
<gene>
    <name evidence="1" type="ORF">HYH03_005926</name>
</gene>